<dbReference type="InterPro" id="IPR052025">
    <property type="entry name" value="Xyloglucanase_GH74"/>
</dbReference>
<dbReference type="PANTHER" id="PTHR43739">
    <property type="entry name" value="XYLOGLUCANASE (EUROFUNG)"/>
    <property type="match status" value="1"/>
</dbReference>
<evidence type="ECO:0000313" key="2">
    <source>
        <dbReference type="EMBL" id="CAH0994180.1"/>
    </source>
</evidence>
<evidence type="ECO:0000256" key="1">
    <source>
        <dbReference type="SAM" id="SignalP"/>
    </source>
</evidence>
<dbReference type="RefSeq" id="WP_238803932.1">
    <property type="nucleotide sequence ID" value="NZ_CAKLPY010000001.1"/>
</dbReference>
<gene>
    <name evidence="2" type="ORF">EMA8858_00288</name>
</gene>
<proteinExistence type="predicted"/>
<evidence type="ECO:0000313" key="3">
    <source>
        <dbReference type="Proteomes" id="UP000837932"/>
    </source>
</evidence>
<dbReference type="PANTHER" id="PTHR43739:SF5">
    <property type="entry name" value="EXO-ALPHA-SIALIDASE"/>
    <property type="match status" value="1"/>
</dbReference>
<comment type="caution">
    <text evidence="2">The sequence shown here is derived from an EMBL/GenBank/DDBJ whole genome shotgun (WGS) entry which is preliminary data.</text>
</comment>
<organism evidence="2 3">
    <name type="scientific">Emticicia aquatica</name>
    <dbReference type="NCBI Taxonomy" id="1681835"/>
    <lineage>
        <taxon>Bacteria</taxon>
        <taxon>Pseudomonadati</taxon>
        <taxon>Bacteroidota</taxon>
        <taxon>Cytophagia</taxon>
        <taxon>Cytophagales</taxon>
        <taxon>Leadbetterellaceae</taxon>
        <taxon>Emticicia</taxon>
    </lineage>
</organism>
<feature type="signal peptide" evidence="1">
    <location>
        <begin position="1"/>
        <end position="19"/>
    </location>
</feature>
<name>A0ABN8EMT6_9BACT</name>
<protein>
    <recommendedName>
        <fullName evidence="4">Sortilin N-terminal domain-containing protein</fullName>
    </recommendedName>
</protein>
<dbReference type="NCBIfam" id="NF045639">
    <property type="entry name" value="GCX_COOH"/>
    <property type="match status" value="1"/>
</dbReference>
<feature type="chain" id="PRO_5047201477" description="Sortilin N-terminal domain-containing protein" evidence="1">
    <location>
        <begin position="20"/>
        <end position="803"/>
    </location>
</feature>
<evidence type="ECO:0008006" key="4">
    <source>
        <dbReference type="Google" id="ProtNLM"/>
    </source>
</evidence>
<sequence length="803" mass="85668">MKKNILLVFFILFSQMVIAQIENKDFPRERMEHEISVTIDPKLGRVPFERLVNEREKLNQGLKNHTINTAISGLTWYERGPNNIGGRTRALMIDPNDATKKRVFAGGVGGGLWYNNDITSAVSGWTKIDDFWANITIGCIAYNPVNTQIFYVGTGEGWGSLDALQGAGVYKSTDGGTTWSLLTSTSTGIYSNNFKFTQKIVVNNAGDVFAGTQSGVLKSTDGGTTWAVSLAGTGFVSDLEIASDGVLYAAFSNGSKIYKSTDSGASWTEITPDPNQSRVELALAQSTSGASQVIYAMADNGGNSPAWIKKSVNAGSTWTTLTNASLLGGQGWYDMIMAVHPTNPDLVIAGGNVLGRTTDGGATWTLQGYGYPHPDQHAIVFRPNAGSYNEVIVGNDGGVIYSPDYGNSADASPIFEAHNTGYNVTQFYGISMKNIAGDGYILGGTQDNNTLKVTSAENVVGGGTNVNGGDGIASFIDQNEPNIALVSAQYGGYYYMNTATDAKTYLGVGSSQFITTGDYDSQNNIFYVDRTNGSTIWKVRNVGGAFTSNYYSTNVPTAVSFIRAGLTQHTIFVGTGYYYYAGSWFGGQIYKITNFGEPGQVTTLIGTLNTGGVSSISIGATENELLVTLANYGVKSVYYTNDGGANWTSKDEVAHGLPDIPVRYGIFNPNNRKQVLLATDLGVWSSTDITAANPGWGVTNTGLANVSCFQLFYRSSDNTVAVATHGRGIFTTKLTACPTNIVKTGNMSGTETVLSGTYIKGNTANVIQTGAKSTYSAKNYVLLEPKFETQSNSVFTAIIAGCN</sequence>
<dbReference type="SUPFAM" id="SSF110296">
    <property type="entry name" value="Oligoxyloglucan reducing end-specific cellobiohydrolase"/>
    <property type="match status" value="2"/>
</dbReference>
<dbReference type="InterPro" id="IPR055015">
    <property type="entry name" value="GCX_COOH"/>
</dbReference>
<dbReference type="EMBL" id="CAKLPY010000001">
    <property type="protein sequence ID" value="CAH0994180.1"/>
    <property type="molecule type" value="Genomic_DNA"/>
</dbReference>
<dbReference type="Proteomes" id="UP000837932">
    <property type="component" value="Unassembled WGS sequence"/>
</dbReference>
<dbReference type="InterPro" id="IPR015943">
    <property type="entry name" value="WD40/YVTN_repeat-like_dom_sf"/>
</dbReference>
<keyword evidence="1" id="KW-0732">Signal</keyword>
<dbReference type="CDD" id="cd15482">
    <property type="entry name" value="Sialidase_non-viral"/>
    <property type="match status" value="1"/>
</dbReference>
<reference evidence="2" key="1">
    <citation type="submission" date="2021-12" db="EMBL/GenBank/DDBJ databases">
        <authorList>
            <person name="Rodrigo-Torres L."/>
            <person name="Arahal R. D."/>
            <person name="Lucena T."/>
        </authorList>
    </citation>
    <scope>NUCLEOTIDE SEQUENCE</scope>
    <source>
        <strain evidence="2">CECT 8858</strain>
    </source>
</reference>
<dbReference type="Gene3D" id="2.130.10.10">
    <property type="entry name" value="YVTN repeat-like/Quinoprotein amine dehydrogenase"/>
    <property type="match status" value="3"/>
</dbReference>
<keyword evidence="3" id="KW-1185">Reference proteome</keyword>
<accession>A0ABN8EMT6</accession>